<feature type="compositionally biased region" description="Basic residues" evidence="1">
    <location>
        <begin position="112"/>
        <end position="130"/>
    </location>
</feature>
<comment type="caution">
    <text evidence="2">The sequence shown here is derived from an EMBL/GenBank/DDBJ whole genome shotgun (WGS) entry which is preliminary data.</text>
</comment>
<evidence type="ECO:0000256" key="1">
    <source>
        <dbReference type="SAM" id="MobiDB-lite"/>
    </source>
</evidence>
<name>A0A822Z2X8_NELNU</name>
<feature type="region of interest" description="Disordered" evidence="1">
    <location>
        <begin position="24"/>
        <end position="92"/>
    </location>
</feature>
<accession>A0A822Z2X8</accession>
<reference evidence="2 3" key="1">
    <citation type="journal article" date="2020" name="Mol. Biol. Evol.">
        <title>Distinct Expression and Methylation Patterns for Genes with Different Fates following a Single Whole-Genome Duplication in Flowering Plants.</title>
        <authorList>
            <person name="Shi T."/>
            <person name="Rahmani R.S."/>
            <person name="Gugger P.F."/>
            <person name="Wang M."/>
            <person name="Li H."/>
            <person name="Zhang Y."/>
            <person name="Li Z."/>
            <person name="Wang Q."/>
            <person name="Van de Peer Y."/>
            <person name="Marchal K."/>
            <person name="Chen J."/>
        </authorList>
    </citation>
    <scope>NUCLEOTIDE SEQUENCE [LARGE SCALE GENOMIC DNA]</scope>
    <source>
        <tissue evidence="2">Leaf</tissue>
    </source>
</reference>
<gene>
    <name evidence="2" type="ORF">HUJ06_008436</name>
</gene>
<dbReference type="AlphaFoldDB" id="A0A822Z2X8"/>
<proteinExistence type="predicted"/>
<dbReference type="Proteomes" id="UP000607653">
    <property type="component" value="Unassembled WGS sequence"/>
</dbReference>
<dbReference type="PANTHER" id="PTHR33785:SF8">
    <property type="entry name" value="BZIP DOMAIN-CONTAINING PROTEIN"/>
    <property type="match status" value="1"/>
</dbReference>
<evidence type="ECO:0000313" key="2">
    <source>
        <dbReference type="EMBL" id="DAD37795.1"/>
    </source>
</evidence>
<dbReference type="EMBL" id="DUZY01000004">
    <property type="protein sequence ID" value="DAD37795.1"/>
    <property type="molecule type" value="Genomic_DNA"/>
</dbReference>
<evidence type="ECO:0000313" key="3">
    <source>
        <dbReference type="Proteomes" id="UP000607653"/>
    </source>
</evidence>
<protein>
    <submittedName>
        <fullName evidence="2">Uncharacterized protein</fullName>
    </submittedName>
</protein>
<feature type="region of interest" description="Disordered" evidence="1">
    <location>
        <begin position="104"/>
        <end position="136"/>
    </location>
</feature>
<keyword evidence="3" id="KW-1185">Reference proteome</keyword>
<dbReference type="PROSITE" id="PS51257">
    <property type="entry name" value="PROKAR_LIPOPROTEIN"/>
    <property type="match status" value="1"/>
</dbReference>
<dbReference type="PANTHER" id="PTHR33785">
    <property type="entry name" value="OS06G0550800 PROTEIN"/>
    <property type="match status" value="1"/>
</dbReference>
<organism evidence="2 3">
    <name type="scientific">Nelumbo nucifera</name>
    <name type="common">Sacred lotus</name>
    <dbReference type="NCBI Taxonomy" id="4432"/>
    <lineage>
        <taxon>Eukaryota</taxon>
        <taxon>Viridiplantae</taxon>
        <taxon>Streptophyta</taxon>
        <taxon>Embryophyta</taxon>
        <taxon>Tracheophyta</taxon>
        <taxon>Spermatophyta</taxon>
        <taxon>Magnoliopsida</taxon>
        <taxon>Proteales</taxon>
        <taxon>Nelumbonaceae</taxon>
        <taxon>Nelumbo</taxon>
    </lineage>
</organism>
<sequence>MDGEKIIETLDSLWFFSNILSSSQPLSTSCTDGKPAQSQSPLNDSITADEPKPTIPVLQKQQNESSDSEILGGTSLKDSDSGLRTDLQNMKPADMEALKILESMEKEQNGKRDKKWSKCRSKRGNSHKKKEFSQSKGSGDFDFILREVRLDGGSVFGIPALQMMERKGFQRFGDLHHLNMPPLSDGMAMKKHLKSWAYAVACTVR</sequence>
<feature type="compositionally biased region" description="Polar residues" evidence="1">
    <location>
        <begin position="24"/>
        <end position="46"/>
    </location>
</feature>